<dbReference type="Pfam" id="PF24179">
    <property type="entry name" value="NTE_Ploop"/>
    <property type="match status" value="1"/>
</dbReference>
<evidence type="ECO:0000313" key="2">
    <source>
        <dbReference type="EMBL" id="KAF6203670.1"/>
    </source>
</evidence>
<dbReference type="InterPro" id="IPR056556">
    <property type="entry name" value="NTE1_P-loop_dom"/>
</dbReference>
<keyword evidence="3" id="KW-1185">Reference proteome</keyword>
<organism evidence="2 3">
    <name type="scientific">Apolygus lucorum</name>
    <name type="common">Small green plant bug</name>
    <name type="synonym">Lygocoris lucorum</name>
    <dbReference type="NCBI Taxonomy" id="248454"/>
    <lineage>
        <taxon>Eukaryota</taxon>
        <taxon>Metazoa</taxon>
        <taxon>Ecdysozoa</taxon>
        <taxon>Arthropoda</taxon>
        <taxon>Hexapoda</taxon>
        <taxon>Insecta</taxon>
        <taxon>Pterygota</taxon>
        <taxon>Neoptera</taxon>
        <taxon>Paraneoptera</taxon>
        <taxon>Hemiptera</taxon>
        <taxon>Heteroptera</taxon>
        <taxon>Panheteroptera</taxon>
        <taxon>Cimicomorpha</taxon>
        <taxon>Miridae</taxon>
        <taxon>Mirini</taxon>
        <taxon>Apolygus</taxon>
    </lineage>
</organism>
<comment type="caution">
    <text evidence="2">The sequence shown here is derived from an EMBL/GenBank/DDBJ whole genome shotgun (WGS) entry which is preliminary data.</text>
</comment>
<name>A0A8S9X3E9_APOLU</name>
<evidence type="ECO:0000259" key="1">
    <source>
        <dbReference type="Pfam" id="PF24179"/>
    </source>
</evidence>
<proteinExistence type="predicted"/>
<evidence type="ECO:0000313" key="3">
    <source>
        <dbReference type="Proteomes" id="UP000466442"/>
    </source>
</evidence>
<dbReference type="EMBL" id="WIXP02000010">
    <property type="protein sequence ID" value="KAF6203670.1"/>
    <property type="molecule type" value="Genomic_DNA"/>
</dbReference>
<protein>
    <recommendedName>
        <fullName evidence="1">Lysophospholipase NTE1-like P-loop domain-containing protein</fullName>
    </recommendedName>
</protein>
<dbReference type="AlphaFoldDB" id="A0A8S9X3E9"/>
<dbReference type="OrthoDB" id="421051at2759"/>
<dbReference type="Proteomes" id="UP000466442">
    <property type="component" value="Unassembled WGS sequence"/>
</dbReference>
<reference evidence="2" key="1">
    <citation type="journal article" date="2021" name="Mol. Ecol. Resour.">
        <title>Apolygus lucorum genome provides insights into omnivorousness and mesophyll feeding.</title>
        <authorList>
            <person name="Liu Y."/>
            <person name="Liu H."/>
            <person name="Wang H."/>
            <person name="Huang T."/>
            <person name="Liu B."/>
            <person name="Yang B."/>
            <person name="Yin L."/>
            <person name="Li B."/>
            <person name="Zhang Y."/>
            <person name="Zhang S."/>
            <person name="Jiang F."/>
            <person name="Zhang X."/>
            <person name="Ren Y."/>
            <person name="Wang B."/>
            <person name="Wang S."/>
            <person name="Lu Y."/>
            <person name="Wu K."/>
            <person name="Fan W."/>
            <person name="Wang G."/>
        </authorList>
    </citation>
    <scope>NUCLEOTIDE SEQUENCE</scope>
    <source>
        <strain evidence="2">12Hb</strain>
    </source>
</reference>
<feature type="domain" description="Lysophospholipase NTE1-like P-loop" evidence="1">
    <location>
        <begin position="38"/>
        <end position="76"/>
    </location>
</feature>
<gene>
    <name evidence="2" type="ORF">GE061_002003</name>
</gene>
<sequence>MRFPVVVTRLINLLGHRIIGSWQNPSVGRVDNRPTHNNFTTVAILPVSDDVPLTSFTYELYHCLCAIGPALRLTSEPGHNAVFAKLTAFLLLDSATRNRVLGRLTRNRKAWDSNPERAGSATQRRLRAAIQHVGVAQHATVDNVPPPSPLQPTNVLSTIAFPAERTICQGPYY</sequence>
<accession>A0A8S9X3E9</accession>